<reference evidence="2 3" key="1">
    <citation type="submission" date="2018-11" db="EMBL/GenBank/DDBJ databases">
        <title>Genomic Encyclopedia of Type Strains, Phase IV (KMG-IV): sequencing the most valuable type-strain genomes for metagenomic binning, comparative biology and taxonomic classification.</title>
        <authorList>
            <person name="Goeker M."/>
        </authorList>
    </citation>
    <scope>NUCLEOTIDE SEQUENCE [LARGE SCALE GENOMIC DNA]</scope>
    <source>
        <strain evidence="2 3">DSM 102936</strain>
    </source>
</reference>
<feature type="domain" description="TraC-like" evidence="1">
    <location>
        <begin position="38"/>
        <end position="198"/>
    </location>
</feature>
<dbReference type="OrthoDB" id="9804380at2"/>
<evidence type="ECO:0000313" key="3">
    <source>
        <dbReference type="Proteomes" id="UP000282654"/>
    </source>
</evidence>
<accession>A0A3N5BPS0</accession>
<gene>
    <name evidence="2" type="ORF">EDD75_0431</name>
</gene>
<proteinExistence type="predicted"/>
<dbReference type="Pfam" id="PF26593">
    <property type="entry name" value="TraC-like"/>
    <property type="match status" value="1"/>
</dbReference>
<dbReference type="InterPro" id="IPR058596">
    <property type="entry name" value="TraC-like_dom"/>
</dbReference>
<dbReference type="EMBL" id="RKRE01000001">
    <property type="protein sequence ID" value="RPF49612.1"/>
    <property type="molecule type" value="Genomic_DNA"/>
</dbReference>
<name>A0A3N5BPS0_9THEO</name>
<evidence type="ECO:0000259" key="1">
    <source>
        <dbReference type="Pfam" id="PF26593"/>
    </source>
</evidence>
<sequence>MEWLFYLVAAAAVAVLLRPAKKKETAQDLFELKEVHPDGLIELPGDKYRLVVEIEPVNLALRSFQEQAAVWTGLRAMLNSLNVPCTFLVQTRHLDLRDYLEDYRRKADECPPHIRSYARSLCDWLQKETEGKHLRDRRFYAILKLDAASSGIEGGVQTDNPALNELVNLLSKAGKTKLPSGELRKLARDTLFEAASVIAGSLGSFEIGARVLDRRQVLEMLYATLNRDLAPFASFTDADRSGAFSLFPVSNTPEVILKGLGSDV</sequence>
<dbReference type="Proteomes" id="UP000282654">
    <property type="component" value="Unassembled WGS sequence"/>
</dbReference>
<comment type="caution">
    <text evidence="2">The sequence shown here is derived from an EMBL/GenBank/DDBJ whole genome shotgun (WGS) entry which is preliminary data.</text>
</comment>
<evidence type="ECO:0000313" key="2">
    <source>
        <dbReference type="EMBL" id="RPF49612.1"/>
    </source>
</evidence>
<keyword evidence="3" id="KW-1185">Reference proteome</keyword>
<dbReference type="AlphaFoldDB" id="A0A3N5BPS0"/>
<protein>
    <recommendedName>
        <fullName evidence="1">TraC-like domain-containing protein</fullName>
    </recommendedName>
</protein>
<organism evidence="2 3">
    <name type="scientific">Thermodesulfitimonas autotrophica</name>
    <dbReference type="NCBI Taxonomy" id="1894989"/>
    <lineage>
        <taxon>Bacteria</taxon>
        <taxon>Bacillati</taxon>
        <taxon>Bacillota</taxon>
        <taxon>Clostridia</taxon>
        <taxon>Thermoanaerobacterales</taxon>
        <taxon>Thermoanaerobacteraceae</taxon>
        <taxon>Thermodesulfitimonas</taxon>
    </lineage>
</organism>
<dbReference type="RefSeq" id="WP_123927332.1">
    <property type="nucleotide sequence ID" value="NZ_RKRE01000001.1"/>
</dbReference>